<dbReference type="KEGG" id="rsin:B6N60_04039"/>
<keyword evidence="2" id="KW-0812">Transmembrane</keyword>
<evidence type="ECO:0000313" key="3">
    <source>
        <dbReference type="EMBL" id="QXE25325.1"/>
    </source>
</evidence>
<organism evidence="3 4">
    <name type="scientific">Richelia sinica FACHB-800</name>
    <dbReference type="NCBI Taxonomy" id="1357546"/>
    <lineage>
        <taxon>Bacteria</taxon>
        <taxon>Bacillati</taxon>
        <taxon>Cyanobacteriota</taxon>
        <taxon>Cyanophyceae</taxon>
        <taxon>Nostocales</taxon>
        <taxon>Nostocaceae</taxon>
        <taxon>Richelia</taxon>
    </lineage>
</organism>
<sequence length="282" mass="31597">MSVLSYQDIIGELGKGILFHPLKPGSIKDCDLCLTAGECAYSLGEEKRLTIQTEKNQQGEEQRFFEIPGNDTALVWTSEAVWISNKFRGPLYSVVQQVSNGLGHIGTRVNPEWSSVLCIALHNVSKKPVKIYVNDVENPIAHLAIEKLSSKCSNPSKHRKHEHTPGRLDVLRGRLNNQEINDYFNAPENGWMTNNRKDRLKQLMEESTEYKNLKKGVKETLISFLGSDQQTRWTALGVIISFIALLIAVFKPSESSNLNPRTDTNPQIQANPNKTLSPGSNK</sequence>
<keyword evidence="4" id="KW-1185">Reference proteome</keyword>
<dbReference type="AlphaFoldDB" id="A0A975TBB4"/>
<evidence type="ECO:0000256" key="1">
    <source>
        <dbReference type="SAM" id="MobiDB-lite"/>
    </source>
</evidence>
<keyword evidence="2" id="KW-0472">Membrane</keyword>
<feature type="region of interest" description="Disordered" evidence="1">
    <location>
        <begin position="254"/>
        <end position="282"/>
    </location>
</feature>
<evidence type="ECO:0000256" key="2">
    <source>
        <dbReference type="SAM" id="Phobius"/>
    </source>
</evidence>
<dbReference type="InterPro" id="IPR036157">
    <property type="entry name" value="dUTPase-like_sf"/>
</dbReference>
<dbReference type="Proteomes" id="UP000683511">
    <property type="component" value="Chromosome"/>
</dbReference>
<evidence type="ECO:0000313" key="4">
    <source>
        <dbReference type="Proteomes" id="UP000683511"/>
    </source>
</evidence>
<dbReference type="SUPFAM" id="SSF51283">
    <property type="entry name" value="dUTPase-like"/>
    <property type="match status" value="1"/>
</dbReference>
<dbReference type="Gene3D" id="2.70.40.10">
    <property type="match status" value="1"/>
</dbReference>
<proteinExistence type="predicted"/>
<keyword evidence="2" id="KW-1133">Transmembrane helix</keyword>
<reference evidence="3" key="1">
    <citation type="submission" date="2017-04" db="EMBL/GenBank/DDBJ databases">
        <title>Genome deletions in a multicellular cyanobacterial endosymbiont for morphological adaptation in marine diatoms.</title>
        <authorList>
            <person name="Wang Y."/>
            <person name="Gao H."/>
            <person name="Li R."/>
            <person name="Xu X."/>
        </authorList>
    </citation>
    <scope>NUCLEOTIDE SEQUENCE</scope>
    <source>
        <strain evidence="3">FACHB 800</strain>
    </source>
</reference>
<gene>
    <name evidence="3" type="ORF">B6N60_04039</name>
</gene>
<feature type="transmembrane region" description="Helical" evidence="2">
    <location>
        <begin position="233"/>
        <end position="250"/>
    </location>
</feature>
<protein>
    <submittedName>
        <fullName evidence="3">Uncharacterized protein</fullName>
    </submittedName>
</protein>
<accession>A0A975TBB4</accession>
<dbReference type="EMBL" id="CP021056">
    <property type="protein sequence ID" value="QXE25325.1"/>
    <property type="molecule type" value="Genomic_DNA"/>
</dbReference>
<name>A0A975TBB4_9NOST</name>
<dbReference type="RefSeq" id="WP_190603834.1">
    <property type="nucleotide sequence ID" value="NZ_CP021056.1"/>
</dbReference>